<sequence length="124" mass="14618">MKFGCCGNSVGFGGDYSRFGLNEIEANYKFGQHGRYDSLGQVMGPTLVLTSPTRAAGTAFGRRHRRRVVGRPRTRRVGRPRSPRRRVVRRRSRSPRRYRRRVVRSRSPVRPRSPRRRRRVHRFE</sequence>
<feature type="region of interest" description="Disordered" evidence="1">
    <location>
        <begin position="56"/>
        <end position="124"/>
    </location>
</feature>
<name>A0A6C0CR47_9ZZZZ</name>
<evidence type="ECO:0000313" key="2">
    <source>
        <dbReference type="EMBL" id="QHT06697.1"/>
    </source>
</evidence>
<reference evidence="2" key="1">
    <citation type="journal article" date="2020" name="Nature">
        <title>Giant virus diversity and host interactions through global metagenomics.</title>
        <authorList>
            <person name="Schulz F."/>
            <person name="Roux S."/>
            <person name="Paez-Espino D."/>
            <person name="Jungbluth S."/>
            <person name="Walsh D.A."/>
            <person name="Denef V.J."/>
            <person name="McMahon K.D."/>
            <person name="Konstantinidis K.T."/>
            <person name="Eloe-Fadrosh E.A."/>
            <person name="Kyrpides N.C."/>
            <person name="Woyke T."/>
        </authorList>
    </citation>
    <scope>NUCLEOTIDE SEQUENCE</scope>
    <source>
        <strain evidence="2">GVMAG-M-3300021473-15</strain>
    </source>
</reference>
<dbReference type="EMBL" id="MN739474">
    <property type="protein sequence ID" value="QHT06697.1"/>
    <property type="molecule type" value="Genomic_DNA"/>
</dbReference>
<evidence type="ECO:0000256" key="1">
    <source>
        <dbReference type="SAM" id="MobiDB-lite"/>
    </source>
</evidence>
<protein>
    <submittedName>
        <fullName evidence="2">Uncharacterized protein</fullName>
    </submittedName>
</protein>
<dbReference type="AlphaFoldDB" id="A0A6C0CR47"/>
<organism evidence="2">
    <name type="scientific">viral metagenome</name>
    <dbReference type="NCBI Taxonomy" id="1070528"/>
    <lineage>
        <taxon>unclassified sequences</taxon>
        <taxon>metagenomes</taxon>
        <taxon>organismal metagenomes</taxon>
    </lineage>
</organism>
<accession>A0A6C0CR47</accession>
<proteinExistence type="predicted"/>
<feature type="compositionally biased region" description="Basic residues" evidence="1">
    <location>
        <begin position="61"/>
        <end position="124"/>
    </location>
</feature>